<dbReference type="EMBL" id="CAJVPT010008647">
    <property type="protein sequence ID" value="CAG8554134.1"/>
    <property type="molecule type" value="Genomic_DNA"/>
</dbReference>
<protein>
    <submittedName>
        <fullName evidence="1">6322_t:CDS:1</fullName>
    </submittedName>
</protein>
<evidence type="ECO:0000313" key="2">
    <source>
        <dbReference type="Proteomes" id="UP000789525"/>
    </source>
</evidence>
<accession>A0ACA9LWV4</accession>
<evidence type="ECO:0000313" key="1">
    <source>
        <dbReference type="EMBL" id="CAG8554134.1"/>
    </source>
</evidence>
<organism evidence="1 2">
    <name type="scientific">Acaulospora colombiana</name>
    <dbReference type="NCBI Taxonomy" id="27376"/>
    <lineage>
        <taxon>Eukaryota</taxon>
        <taxon>Fungi</taxon>
        <taxon>Fungi incertae sedis</taxon>
        <taxon>Mucoromycota</taxon>
        <taxon>Glomeromycotina</taxon>
        <taxon>Glomeromycetes</taxon>
        <taxon>Diversisporales</taxon>
        <taxon>Acaulosporaceae</taxon>
        <taxon>Acaulospora</taxon>
    </lineage>
</organism>
<comment type="caution">
    <text evidence="1">The sequence shown here is derived from an EMBL/GenBank/DDBJ whole genome shotgun (WGS) entry which is preliminary data.</text>
</comment>
<keyword evidence="2" id="KW-1185">Reference proteome</keyword>
<proteinExistence type="predicted"/>
<dbReference type="Proteomes" id="UP000789525">
    <property type="component" value="Unassembled WGS sequence"/>
</dbReference>
<gene>
    <name evidence="1" type="ORF">ACOLOM_LOCUS4973</name>
</gene>
<sequence>MGWEPGKGLGLNEDGARENIQLSVKQDYLGIGASKRTIDNWLDNSFAFDALLKELNSGRGDDPNDKKLSEKAISSGNDTNSTEFRDSKITPPTRLAHRAKFLKSKKDSVRDTVRLNEIFGIKTKPDSLSATDITNETAVQNDLDDNFGVQTVVNKLSIEEYFSSKTKLTVKSEATPSEERSTLEANNFEFRQNEEIMEFTGLGYISDSTKKNNKSIRAGVDDINQNFRAIILSVRFSELR</sequence>
<name>A0ACA9LWV4_9GLOM</name>
<reference evidence="1" key="1">
    <citation type="submission" date="2021-06" db="EMBL/GenBank/DDBJ databases">
        <authorList>
            <person name="Kallberg Y."/>
            <person name="Tangrot J."/>
            <person name="Rosling A."/>
        </authorList>
    </citation>
    <scope>NUCLEOTIDE SEQUENCE</scope>
    <source>
        <strain evidence="1">CL356</strain>
    </source>
</reference>